<dbReference type="EC" id="2.3.1.9" evidence="2"/>
<dbReference type="InterPro" id="IPR020615">
    <property type="entry name" value="Thiolase_acyl_enz_int_AS"/>
</dbReference>
<dbReference type="InterPro" id="IPR020613">
    <property type="entry name" value="Thiolase_CS"/>
</dbReference>
<evidence type="ECO:0000256" key="7">
    <source>
        <dbReference type="PIRSR" id="PIRSR000429-1"/>
    </source>
</evidence>
<dbReference type="NCBIfam" id="TIGR01930">
    <property type="entry name" value="AcCoA-C-Actrans"/>
    <property type="match status" value="1"/>
</dbReference>
<evidence type="ECO:0000256" key="8">
    <source>
        <dbReference type="RuleBase" id="RU003557"/>
    </source>
</evidence>
<dbReference type="FunFam" id="3.40.47.10:FF:000010">
    <property type="entry name" value="Acetyl-CoA acetyltransferase (Thiolase)"/>
    <property type="match status" value="1"/>
</dbReference>
<reference evidence="11" key="1">
    <citation type="submission" date="2022-06" db="EMBL/GenBank/DDBJ databases">
        <title>Sequencing the genomes of 1000 actinobacteria strains.</title>
        <authorList>
            <person name="Klenk H.-P."/>
        </authorList>
    </citation>
    <scope>NUCLEOTIDE SEQUENCE</scope>
    <source>
        <strain evidence="11">DSM 22016</strain>
    </source>
</reference>
<evidence type="ECO:0000256" key="1">
    <source>
        <dbReference type="ARBA" id="ARBA00010982"/>
    </source>
</evidence>
<evidence type="ECO:0000256" key="6">
    <source>
        <dbReference type="ARBA" id="ARBA00040529"/>
    </source>
</evidence>
<feature type="active site" description="Acyl-thioester intermediate" evidence="7">
    <location>
        <position position="94"/>
    </location>
</feature>
<feature type="active site" description="Proton acceptor" evidence="7">
    <location>
        <position position="356"/>
    </location>
</feature>
<name>A0A9X2H7D5_9MICO</name>
<comment type="caution">
    <text evidence="11">The sequence shown here is derived from an EMBL/GenBank/DDBJ whole genome shotgun (WGS) entry which is preliminary data.</text>
</comment>
<evidence type="ECO:0000313" key="11">
    <source>
        <dbReference type="EMBL" id="MCP2370769.1"/>
    </source>
</evidence>
<dbReference type="InterPro" id="IPR002155">
    <property type="entry name" value="Thiolase"/>
</dbReference>
<dbReference type="GO" id="GO:0003985">
    <property type="term" value="F:acetyl-CoA C-acetyltransferase activity"/>
    <property type="evidence" value="ECO:0007669"/>
    <property type="project" value="UniProtKB-EC"/>
</dbReference>
<dbReference type="PROSITE" id="PS00098">
    <property type="entry name" value="THIOLASE_1"/>
    <property type="match status" value="1"/>
</dbReference>
<dbReference type="PROSITE" id="PS00099">
    <property type="entry name" value="THIOLASE_3"/>
    <property type="match status" value="1"/>
</dbReference>
<evidence type="ECO:0000256" key="3">
    <source>
        <dbReference type="ARBA" id="ARBA00022679"/>
    </source>
</evidence>
<protein>
    <recommendedName>
        <fullName evidence="6">Probable acetyl-CoA acetyltransferase</fullName>
        <ecNumber evidence="2">2.3.1.9</ecNumber>
    </recommendedName>
    <alternativeName>
        <fullName evidence="5">Acetoacetyl-CoA thiolase</fullName>
    </alternativeName>
</protein>
<dbReference type="Pfam" id="PF02803">
    <property type="entry name" value="Thiolase_C"/>
    <property type="match status" value="1"/>
</dbReference>
<dbReference type="InterPro" id="IPR020617">
    <property type="entry name" value="Thiolase_C"/>
</dbReference>
<dbReference type="PANTHER" id="PTHR18919:SF107">
    <property type="entry name" value="ACETYL-COA ACETYLTRANSFERASE, CYTOSOLIC"/>
    <property type="match status" value="1"/>
</dbReference>
<dbReference type="SUPFAM" id="SSF53901">
    <property type="entry name" value="Thiolase-like"/>
    <property type="match status" value="2"/>
</dbReference>
<dbReference type="PANTHER" id="PTHR18919">
    <property type="entry name" value="ACETYL-COA C-ACYLTRANSFERASE"/>
    <property type="match status" value="1"/>
</dbReference>
<evidence type="ECO:0000259" key="9">
    <source>
        <dbReference type="Pfam" id="PF00108"/>
    </source>
</evidence>
<proteinExistence type="inferred from homology"/>
<feature type="domain" description="Thiolase N-terminal" evidence="9">
    <location>
        <begin position="5"/>
        <end position="269"/>
    </location>
</feature>
<evidence type="ECO:0000256" key="2">
    <source>
        <dbReference type="ARBA" id="ARBA00012705"/>
    </source>
</evidence>
<accession>A0A9X2H7D5</accession>
<dbReference type="RefSeq" id="WP_156999170.1">
    <property type="nucleotide sequence ID" value="NZ_BAAANU010000063.1"/>
</dbReference>
<dbReference type="Proteomes" id="UP001139722">
    <property type="component" value="Unassembled WGS sequence"/>
</dbReference>
<evidence type="ECO:0000313" key="12">
    <source>
        <dbReference type="Proteomes" id="UP001139722"/>
    </source>
</evidence>
<dbReference type="OrthoDB" id="1402717at2"/>
<organism evidence="11 12">
    <name type="scientific">Agromyces terreus</name>
    <dbReference type="NCBI Taxonomy" id="424795"/>
    <lineage>
        <taxon>Bacteria</taxon>
        <taxon>Bacillati</taxon>
        <taxon>Actinomycetota</taxon>
        <taxon>Actinomycetes</taxon>
        <taxon>Micrococcales</taxon>
        <taxon>Microbacteriaceae</taxon>
        <taxon>Agromyces</taxon>
    </lineage>
</organism>
<sequence length="401" mass="40963">MPEAYLVGGVRTPVGRYGGALASVRPDDLAALVVGEAVRRAGLDPAAVAEGVIDEVILGAANQAGEDNRNVGRMSVLLAGLPDSVPGITVNRLCASGMSAITMAAQAIRAGDADLVVAGGVESMTRAPWVQAKPEKAWAKPGAAYDTSIGWRFPNARLLARDKATFSMPETAEEVARVDGITRAEADAFALRSQQRAAAAIDAGRFADEIVGVPLARGGEVLVDEGPRRDTTLEALAGLRPVVAGGSVVTAGNASSLNDGASAIVVASAEAVERYGLEPRARVVVGASAGLAPEIMGLGPVPATEKALGRSRLTVGDLGSIELNEAFATQSIASMRRLGLDPERVNADGGAIALGHPLGSSGSRLVVTLLGRMEREGSRYGLATMCVGVGQGSALIVERMS</sequence>
<dbReference type="PIRSF" id="PIRSF000429">
    <property type="entry name" value="Ac-CoA_Ac_transf"/>
    <property type="match status" value="1"/>
</dbReference>
<keyword evidence="3 8" id="KW-0808">Transferase</keyword>
<dbReference type="EMBL" id="JAMZDY010000001">
    <property type="protein sequence ID" value="MCP2370769.1"/>
    <property type="molecule type" value="Genomic_DNA"/>
</dbReference>
<feature type="active site" description="Proton acceptor" evidence="7">
    <location>
        <position position="386"/>
    </location>
</feature>
<evidence type="ECO:0000259" key="10">
    <source>
        <dbReference type="Pfam" id="PF02803"/>
    </source>
</evidence>
<dbReference type="AlphaFoldDB" id="A0A9X2H7D5"/>
<evidence type="ECO:0000256" key="4">
    <source>
        <dbReference type="ARBA" id="ARBA00023315"/>
    </source>
</evidence>
<dbReference type="Pfam" id="PF00108">
    <property type="entry name" value="Thiolase_N"/>
    <property type="match status" value="1"/>
</dbReference>
<dbReference type="InterPro" id="IPR016039">
    <property type="entry name" value="Thiolase-like"/>
</dbReference>
<evidence type="ECO:0000256" key="5">
    <source>
        <dbReference type="ARBA" id="ARBA00030755"/>
    </source>
</evidence>
<gene>
    <name evidence="11" type="ORF">BJ978_001445</name>
</gene>
<keyword evidence="12" id="KW-1185">Reference proteome</keyword>
<dbReference type="PROSITE" id="PS00737">
    <property type="entry name" value="THIOLASE_2"/>
    <property type="match status" value="1"/>
</dbReference>
<feature type="domain" description="Thiolase C-terminal" evidence="10">
    <location>
        <begin position="278"/>
        <end position="399"/>
    </location>
</feature>
<comment type="similarity">
    <text evidence="1 8">Belongs to the thiolase-like superfamily. Thiolase family.</text>
</comment>
<dbReference type="Gene3D" id="3.40.47.10">
    <property type="match status" value="1"/>
</dbReference>
<keyword evidence="4 8" id="KW-0012">Acyltransferase</keyword>
<dbReference type="CDD" id="cd00751">
    <property type="entry name" value="thiolase"/>
    <property type="match status" value="1"/>
</dbReference>
<dbReference type="InterPro" id="IPR020616">
    <property type="entry name" value="Thiolase_N"/>
</dbReference>
<dbReference type="InterPro" id="IPR020610">
    <property type="entry name" value="Thiolase_AS"/>
</dbReference>